<dbReference type="AlphaFoldDB" id="A0A5J6WD85"/>
<evidence type="ECO:0000256" key="4">
    <source>
        <dbReference type="ARBA" id="ARBA00022692"/>
    </source>
</evidence>
<evidence type="ECO:0000313" key="9">
    <source>
        <dbReference type="EMBL" id="QFI14838.1"/>
    </source>
</evidence>
<name>A0A5J6WD85_9SPIR</name>
<dbReference type="SUPFAM" id="SSF161098">
    <property type="entry name" value="MetI-like"/>
    <property type="match status" value="1"/>
</dbReference>
<feature type="transmembrane region" description="Helical" evidence="7">
    <location>
        <begin position="91"/>
        <end position="111"/>
    </location>
</feature>
<keyword evidence="5 7" id="KW-1133">Transmembrane helix</keyword>
<protein>
    <submittedName>
        <fullName evidence="9">ABC transporter permease subunit</fullName>
    </submittedName>
</protein>
<comment type="subcellular location">
    <subcellularLocation>
        <location evidence="1 7">Cell membrane</location>
        <topology evidence="1 7">Multi-pass membrane protein</topology>
    </subcellularLocation>
</comment>
<feature type="transmembrane region" description="Helical" evidence="7">
    <location>
        <begin position="12"/>
        <end position="30"/>
    </location>
</feature>
<dbReference type="Gene3D" id="1.10.3720.10">
    <property type="entry name" value="MetI-like"/>
    <property type="match status" value="1"/>
</dbReference>
<evidence type="ECO:0000259" key="8">
    <source>
        <dbReference type="PROSITE" id="PS50928"/>
    </source>
</evidence>
<comment type="similarity">
    <text evidence="7">Belongs to the binding-protein-dependent transport system permease family.</text>
</comment>
<reference evidence="10" key="1">
    <citation type="submission" date="2019-10" db="EMBL/GenBank/DDBJ databases">
        <title>Borrelia maritima sp. nov., a novel species of the Borrelia burgdorferi sensu lato complex, occupies a basal position to North American species.</title>
        <authorList>
            <person name="Margos G."/>
            <person name="Fedorova N."/>
            <person name="Becker N.S."/>
            <person name="Kleinjan J.E."/>
            <person name="Marosevic D."/>
            <person name="Krebs S."/>
            <person name="Hui L."/>
            <person name="Fingerle V."/>
            <person name="Lane R.S."/>
        </authorList>
    </citation>
    <scope>NUCLEOTIDE SEQUENCE [LARGE SCALE GENOMIC DNA]</scope>
    <source>
        <strain evidence="10">CA690</strain>
    </source>
</reference>
<dbReference type="Proteomes" id="UP000326393">
    <property type="component" value="Chromosome"/>
</dbReference>
<feature type="transmembrane region" description="Helical" evidence="7">
    <location>
        <begin position="123"/>
        <end position="141"/>
    </location>
</feature>
<keyword evidence="4 7" id="KW-0812">Transmembrane</keyword>
<organism evidence="9 10">
    <name type="scientific">Borrelia maritima</name>
    <dbReference type="NCBI Taxonomy" id="2761123"/>
    <lineage>
        <taxon>Bacteria</taxon>
        <taxon>Pseudomonadati</taxon>
        <taxon>Spirochaetota</taxon>
        <taxon>Spirochaetia</taxon>
        <taxon>Spirochaetales</taxon>
        <taxon>Borreliaceae</taxon>
        <taxon>Borrelia</taxon>
    </lineage>
</organism>
<dbReference type="InterPro" id="IPR000515">
    <property type="entry name" value="MetI-like"/>
</dbReference>
<keyword evidence="6 7" id="KW-0472">Membrane</keyword>
<dbReference type="InterPro" id="IPR050366">
    <property type="entry name" value="BP-dependent_transpt_permease"/>
</dbReference>
<dbReference type="GO" id="GO:0005886">
    <property type="term" value="C:plasma membrane"/>
    <property type="evidence" value="ECO:0007669"/>
    <property type="project" value="UniProtKB-SubCell"/>
</dbReference>
<dbReference type="PANTHER" id="PTHR43386">
    <property type="entry name" value="OLIGOPEPTIDE TRANSPORT SYSTEM PERMEASE PROTEIN APPC"/>
    <property type="match status" value="1"/>
</dbReference>
<keyword evidence="10" id="KW-1185">Reference proteome</keyword>
<dbReference type="InterPro" id="IPR035906">
    <property type="entry name" value="MetI-like_sf"/>
</dbReference>
<dbReference type="CDD" id="cd06261">
    <property type="entry name" value="TM_PBP2"/>
    <property type="match status" value="1"/>
</dbReference>
<reference evidence="9 10" key="2">
    <citation type="journal article" date="2020" name="Int. J. Syst. Evol. Microbiol.">
        <title>Borrelia maritima sp. nov., a novel species of the Borrelia burgdorferi sensu lato complex, occupying a basal position to North American species.</title>
        <authorList>
            <person name="Margos G."/>
            <person name="Fedorova N."/>
            <person name="Becker N.S."/>
            <person name="Kleinjan J.E."/>
            <person name="Marosevic D."/>
            <person name="Krebs S."/>
            <person name="Hui L."/>
            <person name="Fingerle V."/>
            <person name="Lane R.S."/>
        </authorList>
    </citation>
    <scope>NUCLEOTIDE SEQUENCE [LARGE SCALE GENOMIC DNA]</scope>
    <source>
        <strain evidence="9 10">CA690</strain>
    </source>
</reference>
<evidence type="ECO:0000256" key="6">
    <source>
        <dbReference type="ARBA" id="ARBA00023136"/>
    </source>
</evidence>
<keyword evidence="2 7" id="KW-0813">Transport</keyword>
<evidence type="ECO:0000256" key="2">
    <source>
        <dbReference type="ARBA" id="ARBA00022448"/>
    </source>
</evidence>
<dbReference type="PANTHER" id="PTHR43386:SF1">
    <property type="entry name" value="D,D-DIPEPTIDE TRANSPORT SYSTEM PERMEASE PROTEIN DDPC-RELATED"/>
    <property type="match status" value="1"/>
</dbReference>
<gene>
    <name evidence="9" type="ORF">DB723_03765</name>
</gene>
<keyword evidence="3" id="KW-1003">Cell membrane</keyword>
<dbReference type="RefSeq" id="WP_151552695.1">
    <property type="nucleotide sequence ID" value="NZ_CP044535.1"/>
</dbReference>
<dbReference type="EMBL" id="CP044535">
    <property type="protein sequence ID" value="QFI14838.1"/>
    <property type="molecule type" value="Genomic_DNA"/>
</dbReference>
<feature type="transmembrane region" description="Helical" evidence="7">
    <location>
        <begin position="194"/>
        <end position="213"/>
    </location>
</feature>
<accession>A0A5J6WD85</accession>
<proteinExistence type="inferred from homology"/>
<evidence type="ECO:0000256" key="1">
    <source>
        <dbReference type="ARBA" id="ARBA00004651"/>
    </source>
</evidence>
<evidence type="ECO:0000256" key="3">
    <source>
        <dbReference type="ARBA" id="ARBA00022475"/>
    </source>
</evidence>
<dbReference type="Pfam" id="PF00528">
    <property type="entry name" value="BPD_transp_1"/>
    <property type="match status" value="1"/>
</dbReference>
<feature type="transmembrane region" description="Helical" evidence="7">
    <location>
        <begin position="147"/>
        <end position="166"/>
    </location>
</feature>
<evidence type="ECO:0000256" key="5">
    <source>
        <dbReference type="ARBA" id="ARBA00022989"/>
    </source>
</evidence>
<dbReference type="GO" id="GO:0055085">
    <property type="term" value="P:transmembrane transport"/>
    <property type="evidence" value="ECO:0007669"/>
    <property type="project" value="InterPro"/>
</dbReference>
<feature type="domain" description="ABC transmembrane type-1" evidence="8">
    <location>
        <begin position="81"/>
        <end position="274"/>
    </location>
</feature>
<sequence>MKAPYKARKKIYIVLFGIFIVLLIIAPTLVNENSKIAIYKKDPNKVYLKSAKNMPMPPTKDNPLGIDKMGRDIMARLIIATRNSILLSLSYATISAIIGIFIGTIIGMFSFEICMLISKPIETLQALPFFYIVSLVFYYFLKQKTYNMLQTATLLALIHGWIRFAFIARNNTLIIKNLDYIKASEAMGAGKIRIILHHIFPEVFSSISSIIPLQMGRSLTTFEVVSFLQKQDKNLYPSLGELLNYMQMGNKYLWIWINPLLILIGINIILSIINLQLRKKMKHLISS</sequence>
<dbReference type="KEGG" id="bmat:DB723_03765"/>
<dbReference type="PROSITE" id="PS50928">
    <property type="entry name" value="ABC_TM1"/>
    <property type="match status" value="1"/>
</dbReference>
<dbReference type="OrthoDB" id="9766870at2"/>
<feature type="transmembrane region" description="Helical" evidence="7">
    <location>
        <begin position="253"/>
        <end position="275"/>
    </location>
</feature>
<evidence type="ECO:0000256" key="7">
    <source>
        <dbReference type="RuleBase" id="RU363032"/>
    </source>
</evidence>
<evidence type="ECO:0000313" key="10">
    <source>
        <dbReference type="Proteomes" id="UP000326393"/>
    </source>
</evidence>